<sequence length="105" mass="11728">MDDSIWKNAVPIEIPEEAYKQTLQHEAPLSDRLYGLMQRSPSFVVGIVGLCAICGIGAYNWKSKKIKPSIYLLQLRLAAQGTIIGCLGFGTLYAMYKDLMSEKKE</sequence>
<dbReference type="AlphaFoldDB" id="A0A310SNX2"/>
<dbReference type="InterPro" id="IPR007667">
    <property type="entry name" value="Hypoxia_induced_domain"/>
</dbReference>
<evidence type="ECO:0000313" key="8">
    <source>
        <dbReference type="Proteomes" id="UP000250275"/>
    </source>
</evidence>
<evidence type="ECO:0000256" key="3">
    <source>
        <dbReference type="ARBA" id="ARBA00022989"/>
    </source>
</evidence>
<proteinExistence type="predicted"/>
<comment type="subcellular location">
    <subcellularLocation>
        <location evidence="1">Mitochondrion</location>
    </subcellularLocation>
</comment>
<name>A0A310SNX2_9HYME</name>
<reference evidence="7 8" key="1">
    <citation type="submission" date="2015-07" db="EMBL/GenBank/DDBJ databases">
        <title>The genome of Eufriesea mexicana.</title>
        <authorList>
            <person name="Pan H."/>
            <person name="Kapheim K."/>
        </authorList>
    </citation>
    <scope>NUCLEOTIDE SEQUENCE [LARGE SCALE GENOMIC DNA]</scope>
    <source>
        <strain evidence="7">0111107269</strain>
        <tissue evidence="7">Whole body</tissue>
    </source>
</reference>
<keyword evidence="8" id="KW-1185">Reference proteome</keyword>
<dbReference type="GO" id="GO:0005739">
    <property type="term" value="C:mitochondrion"/>
    <property type="evidence" value="ECO:0007669"/>
    <property type="project" value="UniProtKB-SubCell"/>
</dbReference>
<evidence type="ECO:0000256" key="1">
    <source>
        <dbReference type="ARBA" id="ARBA00004173"/>
    </source>
</evidence>
<dbReference type="EMBL" id="KQ762400">
    <property type="protein sequence ID" value="OAD55909.1"/>
    <property type="molecule type" value="Genomic_DNA"/>
</dbReference>
<keyword evidence="3 5" id="KW-1133">Transmembrane helix</keyword>
<dbReference type="Pfam" id="PF04588">
    <property type="entry name" value="HIG_1_N"/>
    <property type="match status" value="1"/>
</dbReference>
<dbReference type="Gene3D" id="6.10.140.1320">
    <property type="match status" value="1"/>
</dbReference>
<keyword evidence="2 5" id="KW-0812">Transmembrane</keyword>
<dbReference type="OrthoDB" id="10003563at2759"/>
<accession>A0A310SNX2</accession>
<evidence type="ECO:0000313" key="7">
    <source>
        <dbReference type="EMBL" id="OAD55909.1"/>
    </source>
</evidence>
<gene>
    <name evidence="7" type="ORF">WN48_04159</name>
</gene>
<dbReference type="PROSITE" id="PS51503">
    <property type="entry name" value="HIG1"/>
    <property type="match status" value="1"/>
</dbReference>
<evidence type="ECO:0000256" key="5">
    <source>
        <dbReference type="SAM" id="Phobius"/>
    </source>
</evidence>
<evidence type="ECO:0000256" key="2">
    <source>
        <dbReference type="ARBA" id="ARBA00022692"/>
    </source>
</evidence>
<keyword evidence="4 5" id="KW-0472">Membrane</keyword>
<evidence type="ECO:0000259" key="6">
    <source>
        <dbReference type="PROSITE" id="PS51503"/>
    </source>
</evidence>
<feature type="transmembrane region" description="Helical" evidence="5">
    <location>
        <begin position="43"/>
        <end position="61"/>
    </location>
</feature>
<protein>
    <submittedName>
        <fullName evidence="7">HIG1 domain family member 1C</fullName>
    </submittedName>
</protein>
<feature type="transmembrane region" description="Helical" evidence="5">
    <location>
        <begin position="73"/>
        <end position="96"/>
    </location>
</feature>
<evidence type="ECO:0000256" key="4">
    <source>
        <dbReference type="ARBA" id="ARBA00023136"/>
    </source>
</evidence>
<organism evidence="7 8">
    <name type="scientific">Eufriesea mexicana</name>
    <dbReference type="NCBI Taxonomy" id="516756"/>
    <lineage>
        <taxon>Eukaryota</taxon>
        <taxon>Metazoa</taxon>
        <taxon>Ecdysozoa</taxon>
        <taxon>Arthropoda</taxon>
        <taxon>Hexapoda</taxon>
        <taxon>Insecta</taxon>
        <taxon>Pterygota</taxon>
        <taxon>Neoptera</taxon>
        <taxon>Endopterygota</taxon>
        <taxon>Hymenoptera</taxon>
        <taxon>Apocrita</taxon>
        <taxon>Aculeata</taxon>
        <taxon>Apoidea</taxon>
        <taxon>Anthophila</taxon>
        <taxon>Apidae</taxon>
        <taxon>Eufriesea</taxon>
    </lineage>
</organism>
<feature type="domain" description="HIG1" evidence="6">
    <location>
        <begin position="13"/>
        <end position="105"/>
    </location>
</feature>
<dbReference type="Proteomes" id="UP000250275">
    <property type="component" value="Unassembled WGS sequence"/>
</dbReference>